<evidence type="ECO:0000313" key="5">
    <source>
        <dbReference type="Proteomes" id="UP000663829"/>
    </source>
</evidence>
<dbReference type="EMBL" id="CAJOBC010002148">
    <property type="protein sequence ID" value="CAF3718164.1"/>
    <property type="molecule type" value="Genomic_DNA"/>
</dbReference>
<dbReference type="EMBL" id="CAJNOQ010002148">
    <property type="protein sequence ID" value="CAF0941698.1"/>
    <property type="molecule type" value="Genomic_DNA"/>
</dbReference>
<dbReference type="AlphaFoldDB" id="A0A814CLM0"/>
<dbReference type="Proteomes" id="UP000681722">
    <property type="component" value="Unassembled WGS sequence"/>
</dbReference>
<dbReference type="Proteomes" id="UP000682733">
    <property type="component" value="Unassembled WGS sequence"/>
</dbReference>
<accession>A0A814CLM0</accession>
<reference evidence="1" key="1">
    <citation type="submission" date="2021-02" db="EMBL/GenBank/DDBJ databases">
        <authorList>
            <person name="Nowell W R."/>
        </authorList>
    </citation>
    <scope>NUCLEOTIDE SEQUENCE</scope>
</reference>
<evidence type="ECO:0000313" key="2">
    <source>
        <dbReference type="EMBL" id="CAF1097332.1"/>
    </source>
</evidence>
<sequence>MDLQLLSTTDVIKWISQFLENDIVKKFEGFPYPKTEIGSKVISSGCAREQYIDGPTLLLLDSAKKVESLIPKLKQQLLFLKRREDLLEGIEDMTFLFHEEIAAHSNRVQLTTFQVLSSNYQRQQSQQQHK</sequence>
<name>A0A814CLM0_9BILA</name>
<dbReference type="Proteomes" id="UP000663829">
    <property type="component" value="Unassembled WGS sequence"/>
</dbReference>
<dbReference type="EMBL" id="CAJOBA010009764">
    <property type="protein sequence ID" value="CAF3858824.1"/>
    <property type="molecule type" value="Genomic_DNA"/>
</dbReference>
<proteinExistence type="predicted"/>
<keyword evidence="5" id="KW-1185">Reference proteome</keyword>
<dbReference type="Proteomes" id="UP000677228">
    <property type="component" value="Unassembled WGS sequence"/>
</dbReference>
<gene>
    <name evidence="1" type="ORF">GPM918_LOCUS10746</name>
    <name evidence="2" type="ORF">OVA965_LOCUS19118</name>
    <name evidence="3" type="ORF">SRO942_LOCUS10747</name>
    <name evidence="4" type="ORF">TMI583_LOCUS19132</name>
</gene>
<evidence type="ECO:0000313" key="4">
    <source>
        <dbReference type="EMBL" id="CAF3858824.1"/>
    </source>
</evidence>
<organism evidence="1 5">
    <name type="scientific">Didymodactylos carnosus</name>
    <dbReference type="NCBI Taxonomy" id="1234261"/>
    <lineage>
        <taxon>Eukaryota</taxon>
        <taxon>Metazoa</taxon>
        <taxon>Spiralia</taxon>
        <taxon>Gnathifera</taxon>
        <taxon>Rotifera</taxon>
        <taxon>Eurotatoria</taxon>
        <taxon>Bdelloidea</taxon>
        <taxon>Philodinida</taxon>
        <taxon>Philodinidae</taxon>
        <taxon>Didymodactylos</taxon>
    </lineage>
</organism>
<evidence type="ECO:0000313" key="3">
    <source>
        <dbReference type="EMBL" id="CAF3718164.1"/>
    </source>
</evidence>
<dbReference type="EMBL" id="CAJNOK010009745">
    <property type="protein sequence ID" value="CAF1097332.1"/>
    <property type="molecule type" value="Genomic_DNA"/>
</dbReference>
<evidence type="ECO:0000313" key="1">
    <source>
        <dbReference type="EMBL" id="CAF0941698.1"/>
    </source>
</evidence>
<protein>
    <submittedName>
        <fullName evidence="1">Uncharacterized protein</fullName>
    </submittedName>
</protein>
<comment type="caution">
    <text evidence="1">The sequence shown here is derived from an EMBL/GenBank/DDBJ whole genome shotgun (WGS) entry which is preliminary data.</text>
</comment>